<protein>
    <submittedName>
        <fullName evidence="1">Uncharacterized protein</fullName>
    </submittedName>
</protein>
<dbReference type="EMBL" id="MU118072">
    <property type="protein sequence ID" value="KAF9645944.1"/>
    <property type="molecule type" value="Genomic_DNA"/>
</dbReference>
<reference evidence="1" key="2">
    <citation type="journal article" date="2020" name="Nat. Commun.">
        <title>Large-scale genome sequencing of mycorrhizal fungi provides insights into the early evolution of symbiotic traits.</title>
        <authorList>
            <person name="Miyauchi S."/>
            <person name="Kiss E."/>
            <person name="Kuo A."/>
            <person name="Drula E."/>
            <person name="Kohler A."/>
            <person name="Sanchez-Garcia M."/>
            <person name="Morin E."/>
            <person name="Andreopoulos B."/>
            <person name="Barry K.W."/>
            <person name="Bonito G."/>
            <person name="Buee M."/>
            <person name="Carver A."/>
            <person name="Chen C."/>
            <person name="Cichocki N."/>
            <person name="Clum A."/>
            <person name="Culley D."/>
            <person name="Crous P.W."/>
            <person name="Fauchery L."/>
            <person name="Girlanda M."/>
            <person name="Hayes R.D."/>
            <person name="Keri Z."/>
            <person name="LaButti K."/>
            <person name="Lipzen A."/>
            <person name="Lombard V."/>
            <person name="Magnuson J."/>
            <person name="Maillard F."/>
            <person name="Murat C."/>
            <person name="Nolan M."/>
            <person name="Ohm R.A."/>
            <person name="Pangilinan J."/>
            <person name="Pereira M.F."/>
            <person name="Perotto S."/>
            <person name="Peter M."/>
            <person name="Pfister S."/>
            <person name="Riley R."/>
            <person name="Sitrit Y."/>
            <person name="Stielow J.B."/>
            <person name="Szollosi G."/>
            <person name="Zifcakova L."/>
            <person name="Stursova M."/>
            <person name="Spatafora J.W."/>
            <person name="Tedersoo L."/>
            <person name="Vaario L.M."/>
            <person name="Yamada A."/>
            <person name="Yan M."/>
            <person name="Wang P."/>
            <person name="Xu J."/>
            <person name="Bruns T."/>
            <person name="Baldrian P."/>
            <person name="Vilgalys R."/>
            <person name="Dunand C."/>
            <person name="Henrissat B."/>
            <person name="Grigoriev I.V."/>
            <person name="Hibbett D."/>
            <person name="Nagy L.G."/>
            <person name="Martin F.M."/>
        </authorList>
    </citation>
    <scope>NUCLEOTIDE SEQUENCE</scope>
    <source>
        <strain evidence="1">P2</strain>
    </source>
</reference>
<comment type="caution">
    <text evidence="1">The sequence shown here is derived from an EMBL/GenBank/DDBJ whole genome shotgun (WGS) entry which is preliminary data.</text>
</comment>
<gene>
    <name evidence="1" type="ORF">BDM02DRAFT_3189248</name>
</gene>
<organism evidence="1 2">
    <name type="scientific">Thelephora ganbajun</name>
    <name type="common">Ganba fungus</name>
    <dbReference type="NCBI Taxonomy" id="370292"/>
    <lineage>
        <taxon>Eukaryota</taxon>
        <taxon>Fungi</taxon>
        <taxon>Dikarya</taxon>
        <taxon>Basidiomycota</taxon>
        <taxon>Agaricomycotina</taxon>
        <taxon>Agaricomycetes</taxon>
        <taxon>Thelephorales</taxon>
        <taxon>Thelephoraceae</taxon>
        <taxon>Thelephora</taxon>
    </lineage>
</organism>
<reference evidence="1" key="1">
    <citation type="submission" date="2019-10" db="EMBL/GenBank/DDBJ databases">
        <authorList>
            <consortium name="DOE Joint Genome Institute"/>
            <person name="Kuo A."/>
            <person name="Miyauchi S."/>
            <person name="Kiss E."/>
            <person name="Drula E."/>
            <person name="Kohler A."/>
            <person name="Sanchez-Garcia M."/>
            <person name="Andreopoulos B."/>
            <person name="Barry K.W."/>
            <person name="Bonito G."/>
            <person name="Buee M."/>
            <person name="Carver A."/>
            <person name="Chen C."/>
            <person name="Cichocki N."/>
            <person name="Clum A."/>
            <person name="Culley D."/>
            <person name="Crous P.W."/>
            <person name="Fauchery L."/>
            <person name="Girlanda M."/>
            <person name="Hayes R."/>
            <person name="Keri Z."/>
            <person name="Labutti K."/>
            <person name="Lipzen A."/>
            <person name="Lombard V."/>
            <person name="Magnuson J."/>
            <person name="Maillard F."/>
            <person name="Morin E."/>
            <person name="Murat C."/>
            <person name="Nolan M."/>
            <person name="Ohm R."/>
            <person name="Pangilinan J."/>
            <person name="Pereira M."/>
            <person name="Perotto S."/>
            <person name="Peter M."/>
            <person name="Riley R."/>
            <person name="Sitrit Y."/>
            <person name="Stielow B."/>
            <person name="Szollosi G."/>
            <person name="Zifcakova L."/>
            <person name="Stursova M."/>
            <person name="Spatafora J.W."/>
            <person name="Tedersoo L."/>
            <person name="Vaario L.-M."/>
            <person name="Yamada A."/>
            <person name="Yan M."/>
            <person name="Wang P."/>
            <person name="Xu J."/>
            <person name="Bruns T."/>
            <person name="Baldrian P."/>
            <person name="Vilgalys R."/>
            <person name="Henrissat B."/>
            <person name="Grigoriev I.V."/>
            <person name="Hibbett D."/>
            <person name="Nagy L.G."/>
            <person name="Martin F.M."/>
        </authorList>
    </citation>
    <scope>NUCLEOTIDE SEQUENCE</scope>
    <source>
        <strain evidence="1">P2</strain>
    </source>
</reference>
<proteinExistence type="predicted"/>
<name>A0ACB6Z8U2_THEGA</name>
<keyword evidence="2" id="KW-1185">Reference proteome</keyword>
<evidence type="ECO:0000313" key="1">
    <source>
        <dbReference type="EMBL" id="KAF9645944.1"/>
    </source>
</evidence>
<evidence type="ECO:0000313" key="2">
    <source>
        <dbReference type="Proteomes" id="UP000886501"/>
    </source>
</evidence>
<dbReference type="Proteomes" id="UP000886501">
    <property type="component" value="Unassembled WGS sequence"/>
</dbReference>
<accession>A0ACB6Z8U2</accession>
<sequence length="262" mass="29009">MAHKNAYGLVHGLRFSPFVFQFYGVVADLLIVDLQRASEMVGPPQIPNNFLRYRDSCTKVCHPVRIYSRYIDELRVSFRFTAASPLDLVQGYLSANIDPTNDNVIGYDNSAGCEIALRVPVPAALGGVAGILEHTPFQGTLFPSMGGSVPGEGVQFRIDEIQEAPEHSMVRFESDSQMLIRALVESDYTLANPYVGFQVQLGLAGIFFLPSGSDRIGSSVLTCGRKCPKSFRVSLRVFWHGPDPVFDQRLEPLQIGTAFFYH</sequence>